<dbReference type="PANTHER" id="PTHR34236:SF1">
    <property type="entry name" value="DIMETHYL SULFOXIDE REDUCTASE TRANSCRIPTIONAL ACTIVATOR"/>
    <property type="match status" value="1"/>
</dbReference>
<protein>
    <submittedName>
        <fullName evidence="4">PAS domain S-box protein</fullName>
    </submittedName>
</protein>
<dbReference type="InterPro" id="IPR003018">
    <property type="entry name" value="GAF"/>
</dbReference>
<dbReference type="Gene3D" id="3.30.450.40">
    <property type="match status" value="1"/>
</dbReference>
<reference evidence="4 5" key="1">
    <citation type="submission" date="2019-04" db="EMBL/GenBank/DDBJ databases">
        <title>Natronomonas sp. F20-122 a newhaloarchaeon isolated from a saline saltern of Isla Bacuta, Huelva, Spain.</title>
        <authorList>
            <person name="Duran-Viseras A."/>
            <person name="Sanchez-Porro C."/>
            <person name="Ventosa A."/>
        </authorList>
    </citation>
    <scope>NUCLEOTIDE SEQUENCE [LARGE SCALE GENOMIC DNA]</scope>
    <source>
        <strain evidence="4 5">F20-122</strain>
    </source>
</reference>
<dbReference type="Pfam" id="PF04967">
    <property type="entry name" value="HTH_10"/>
    <property type="match status" value="1"/>
</dbReference>
<dbReference type="Gene3D" id="3.30.450.20">
    <property type="entry name" value="PAS domain"/>
    <property type="match status" value="1"/>
</dbReference>
<dbReference type="InterPro" id="IPR000014">
    <property type="entry name" value="PAS"/>
</dbReference>
<name>A0A4U5JK97_9EURY</name>
<keyword evidence="2" id="KW-0804">Transcription</keyword>
<dbReference type="AlphaFoldDB" id="A0A4U5JK97"/>
<dbReference type="InterPro" id="IPR029016">
    <property type="entry name" value="GAF-like_dom_sf"/>
</dbReference>
<dbReference type="InterPro" id="IPR035965">
    <property type="entry name" value="PAS-like_dom_sf"/>
</dbReference>
<keyword evidence="1" id="KW-0805">Transcription regulation</keyword>
<dbReference type="Gene3D" id="1.10.10.10">
    <property type="entry name" value="Winged helix-like DNA-binding domain superfamily/Winged helix DNA-binding domain"/>
    <property type="match status" value="1"/>
</dbReference>
<evidence type="ECO:0000259" key="3">
    <source>
        <dbReference type="PROSITE" id="PS50112"/>
    </source>
</evidence>
<dbReference type="NCBIfam" id="TIGR00229">
    <property type="entry name" value="sensory_box"/>
    <property type="match status" value="1"/>
</dbReference>
<evidence type="ECO:0000313" key="4">
    <source>
        <dbReference type="EMBL" id="TKR28207.1"/>
    </source>
</evidence>
<dbReference type="InterPro" id="IPR036388">
    <property type="entry name" value="WH-like_DNA-bd_sf"/>
</dbReference>
<dbReference type="Pfam" id="PF15915">
    <property type="entry name" value="BAT"/>
    <property type="match status" value="1"/>
</dbReference>
<gene>
    <name evidence="4" type="ORF">DM868_03775</name>
</gene>
<dbReference type="SUPFAM" id="SSF55785">
    <property type="entry name" value="PYP-like sensor domain (PAS domain)"/>
    <property type="match status" value="1"/>
</dbReference>
<evidence type="ECO:0000256" key="2">
    <source>
        <dbReference type="ARBA" id="ARBA00023163"/>
    </source>
</evidence>
<dbReference type="Pfam" id="PF08448">
    <property type="entry name" value="PAS_4"/>
    <property type="match status" value="1"/>
</dbReference>
<dbReference type="EMBL" id="QKNX01000001">
    <property type="protein sequence ID" value="TKR28207.1"/>
    <property type="molecule type" value="Genomic_DNA"/>
</dbReference>
<dbReference type="InterPro" id="IPR007050">
    <property type="entry name" value="HTH_bacterioopsin"/>
</dbReference>
<sequence length="527" mass="59111">MSKGKLGMSGIEALQATPDLACIVDRSGRLLWWNGRFETVTGYEADTLADGDVFDLVTPDDETVVRTAIDRIDEESPGRTVAIDVLTKDGDRRPYEFSGRPIETARGSGIICIGRELTGRDKREIEIRRQRDELETLNRISETVYEVIHAVIEAADRDELEAAVCEGLVSSDLYQSVWIGRNEPNSEIEPTTGVGPSDDFLSRVESINELDWERPAQRALRTGMTQTVREIPDSELPEEIKDITDDFEIRSAICVPVRYNETPLGVLVVYSTRSRAFNERERAAFERLGEIIGFGIHVIRTQRVVLAETATELTLRTEKLETLLGELSLEATGECTYEWSQSTGVGTYRHLITVRGLEPDRVLEIARSRPDVEEISHVSGDGEEGIYEFVLTNPLIEQFFDAGAVLASITAQDGVATFVVESPGDADTRTFVEMAQSRYDATLVSKHDLDRPVRTAGEFWKTVSDRLTERQRTALRHAHLRGYFSWPRDATAEEIASSMGISSPTFHYHIRNAQRALVEAYFDNLED</sequence>
<proteinExistence type="predicted"/>
<dbReference type="OrthoDB" id="106505at2157"/>
<dbReference type="CDD" id="cd00130">
    <property type="entry name" value="PAS"/>
    <property type="match status" value="1"/>
</dbReference>
<dbReference type="SUPFAM" id="SSF55781">
    <property type="entry name" value="GAF domain-like"/>
    <property type="match status" value="1"/>
</dbReference>
<dbReference type="PROSITE" id="PS50112">
    <property type="entry name" value="PAS"/>
    <property type="match status" value="1"/>
</dbReference>
<accession>A0A4U5JK97</accession>
<organism evidence="4 5">
    <name type="scientific">Natronomonas salsuginis</name>
    <dbReference type="NCBI Taxonomy" id="2217661"/>
    <lineage>
        <taxon>Archaea</taxon>
        <taxon>Methanobacteriati</taxon>
        <taxon>Methanobacteriota</taxon>
        <taxon>Stenosarchaea group</taxon>
        <taxon>Halobacteria</taxon>
        <taxon>Halobacteriales</taxon>
        <taxon>Natronomonadaceae</taxon>
        <taxon>Natronomonas</taxon>
    </lineage>
</organism>
<dbReference type="InterPro" id="IPR013656">
    <property type="entry name" value="PAS_4"/>
</dbReference>
<dbReference type="SMART" id="SM00065">
    <property type="entry name" value="GAF"/>
    <property type="match status" value="1"/>
</dbReference>
<dbReference type="RefSeq" id="WP_137275507.1">
    <property type="nucleotide sequence ID" value="NZ_QKNX01000001.1"/>
</dbReference>
<dbReference type="SMART" id="SM00091">
    <property type="entry name" value="PAS"/>
    <property type="match status" value="1"/>
</dbReference>
<dbReference type="PANTHER" id="PTHR34236">
    <property type="entry name" value="DIMETHYL SULFOXIDE REDUCTASE TRANSCRIPTIONAL ACTIVATOR"/>
    <property type="match status" value="1"/>
</dbReference>
<dbReference type="Proteomes" id="UP000308037">
    <property type="component" value="Unassembled WGS sequence"/>
</dbReference>
<evidence type="ECO:0000313" key="5">
    <source>
        <dbReference type="Proteomes" id="UP000308037"/>
    </source>
</evidence>
<keyword evidence="5" id="KW-1185">Reference proteome</keyword>
<dbReference type="InterPro" id="IPR031803">
    <property type="entry name" value="BAT_GAF/HTH-assoc"/>
</dbReference>
<evidence type="ECO:0000256" key="1">
    <source>
        <dbReference type="ARBA" id="ARBA00023015"/>
    </source>
</evidence>
<comment type="caution">
    <text evidence="4">The sequence shown here is derived from an EMBL/GenBank/DDBJ whole genome shotgun (WGS) entry which is preliminary data.</text>
</comment>
<dbReference type="Pfam" id="PF13185">
    <property type="entry name" value="GAF_2"/>
    <property type="match status" value="1"/>
</dbReference>
<feature type="domain" description="PAS" evidence="3">
    <location>
        <begin position="12"/>
        <end position="76"/>
    </location>
</feature>